<dbReference type="GO" id="GO:0006506">
    <property type="term" value="P:GPI anchor biosynthetic process"/>
    <property type="evidence" value="ECO:0007669"/>
    <property type="project" value="TreeGrafter"/>
</dbReference>
<accession>A0A3N4Q414</accession>
<dbReference type="EMBL" id="RPDH01000001">
    <property type="protein sequence ID" value="RPE14315.1"/>
    <property type="molecule type" value="Genomic_DNA"/>
</dbReference>
<reference evidence="2 3" key="1">
    <citation type="submission" date="2018-11" db="EMBL/GenBank/DDBJ databases">
        <title>Chitinophaga lutea sp.nov., isolate from arsenic contaminated soil.</title>
        <authorList>
            <person name="Zong Y."/>
        </authorList>
    </citation>
    <scope>NUCLEOTIDE SEQUENCE [LARGE SCALE GENOMIC DNA]</scope>
    <source>
        <strain evidence="2 3">ZY74</strain>
    </source>
</reference>
<feature type="domain" description="Endonuclease/exonuclease/phosphatase" evidence="1">
    <location>
        <begin position="39"/>
        <end position="267"/>
    </location>
</feature>
<dbReference type="Proteomes" id="UP000278351">
    <property type="component" value="Unassembled WGS sequence"/>
</dbReference>
<name>A0A3N4Q414_9BACT</name>
<keyword evidence="3" id="KW-1185">Reference proteome</keyword>
<dbReference type="OrthoDB" id="5447300at2"/>
<comment type="caution">
    <text evidence="2">The sequence shown here is derived from an EMBL/GenBank/DDBJ whole genome shotgun (WGS) entry which is preliminary data.</text>
</comment>
<proteinExistence type="predicted"/>
<dbReference type="Gene3D" id="3.60.10.10">
    <property type="entry name" value="Endonuclease/exonuclease/phosphatase"/>
    <property type="match status" value="1"/>
</dbReference>
<dbReference type="SUPFAM" id="SSF56219">
    <property type="entry name" value="DNase I-like"/>
    <property type="match status" value="1"/>
</dbReference>
<sequence>MNRLIIGAALIMAVACGKKSTPAPNNPDPGTPAPQVKVMTFNIYGARASSGAPADLAVLAKIINDEKPDLVALQEVDVFTSRTGATVHQARELAALTGMEWYFTKAIDLGGGEYGDAVLSKLPIKESRRYALPVAPNISGEFRSVAMIKVNKEGKDFYFASTHLDHLQQEDSRLLQAQELKKIAGALDLPLIMGGDLNAVPESQTMGVMRSFMNLGCLQQCPLTFPSDKPTRTIDYILTAPTGKFTVTFYNAITGYHAGKQVYASDHRPVVANVKIN</sequence>
<dbReference type="InterPro" id="IPR051916">
    <property type="entry name" value="GPI-anchor_lipid_remodeler"/>
</dbReference>
<dbReference type="PROSITE" id="PS51257">
    <property type="entry name" value="PROKAR_LIPOPROTEIN"/>
    <property type="match status" value="1"/>
</dbReference>
<evidence type="ECO:0000259" key="1">
    <source>
        <dbReference type="Pfam" id="PF03372"/>
    </source>
</evidence>
<gene>
    <name evidence="2" type="ORF">EGT74_03180</name>
</gene>
<protein>
    <recommendedName>
        <fullName evidence="1">Endonuclease/exonuclease/phosphatase domain-containing protein</fullName>
    </recommendedName>
</protein>
<dbReference type="GO" id="GO:0016020">
    <property type="term" value="C:membrane"/>
    <property type="evidence" value="ECO:0007669"/>
    <property type="project" value="GOC"/>
</dbReference>
<dbReference type="RefSeq" id="WP_123845079.1">
    <property type="nucleotide sequence ID" value="NZ_RPDH01000001.1"/>
</dbReference>
<dbReference type="PANTHER" id="PTHR14859:SF1">
    <property type="entry name" value="PGAP2-INTERACTING PROTEIN"/>
    <property type="match status" value="1"/>
</dbReference>
<dbReference type="PANTHER" id="PTHR14859">
    <property type="entry name" value="CALCOFLUOR WHITE HYPERSENSITIVE PROTEIN PRECURSOR"/>
    <property type="match status" value="1"/>
</dbReference>
<evidence type="ECO:0000313" key="2">
    <source>
        <dbReference type="EMBL" id="RPE14315.1"/>
    </source>
</evidence>
<dbReference type="AlphaFoldDB" id="A0A3N4Q414"/>
<dbReference type="InterPro" id="IPR005135">
    <property type="entry name" value="Endo/exonuclease/phosphatase"/>
</dbReference>
<evidence type="ECO:0000313" key="3">
    <source>
        <dbReference type="Proteomes" id="UP000278351"/>
    </source>
</evidence>
<dbReference type="GO" id="GO:0003824">
    <property type="term" value="F:catalytic activity"/>
    <property type="evidence" value="ECO:0007669"/>
    <property type="project" value="InterPro"/>
</dbReference>
<organism evidence="2 3">
    <name type="scientific">Chitinophaga lutea</name>
    <dbReference type="NCBI Taxonomy" id="2488634"/>
    <lineage>
        <taxon>Bacteria</taxon>
        <taxon>Pseudomonadati</taxon>
        <taxon>Bacteroidota</taxon>
        <taxon>Chitinophagia</taxon>
        <taxon>Chitinophagales</taxon>
        <taxon>Chitinophagaceae</taxon>
        <taxon>Chitinophaga</taxon>
    </lineage>
</organism>
<dbReference type="Pfam" id="PF03372">
    <property type="entry name" value="Exo_endo_phos"/>
    <property type="match status" value="1"/>
</dbReference>
<dbReference type="InterPro" id="IPR036691">
    <property type="entry name" value="Endo/exonu/phosph_ase_sf"/>
</dbReference>